<gene>
    <name evidence="3" type="ORF">GR702_12705</name>
</gene>
<evidence type="ECO:0000256" key="1">
    <source>
        <dbReference type="SAM" id="MobiDB-lite"/>
    </source>
</evidence>
<reference evidence="3 4" key="1">
    <citation type="submission" date="2019-12" db="EMBL/GenBank/DDBJ databases">
        <authorList>
            <person name="Feng G."/>
            <person name="Zhu H."/>
        </authorList>
    </citation>
    <scope>NUCLEOTIDE SEQUENCE [LARGE SCALE GENOMIC DNA]</scope>
    <source>
        <strain evidence="3 4">FGD1</strain>
    </source>
</reference>
<dbReference type="Proteomes" id="UP000465810">
    <property type="component" value="Unassembled WGS sequence"/>
</dbReference>
<feature type="compositionally biased region" description="Low complexity" evidence="1">
    <location>
        <begin position="164"/>
        <end position="173"/>
    </location>
</feature>
<feature type="region of interest" description="Disordered" evidence="1">
    <location>
        <begin position="49"/>
        <end position="250"/>
    </location>
</feature>
<protein>
    <recommendedName>
        <fullName evidence="5">Cell envelope biogenesis protein TolA</fullName>
    </recommendedName>
</protein>
<dbReference type="Gene3D" id="3.30.1150.10">
    <property type="match status" value="1"/>
</dbReference>
<dbReference type="EMBL" id="WVTD01000009">
    <property type="protein sequence ID" value="MYL98625.1"/>
    <property type="molecule type" value="Genomic_DNA"/>
</dbReference>
<dbReference type="RefSeq" id="WP_160986272.1">
    <property type="nucleotide sequence ID" value="NZ_WVTD01000009.1"/>
</dbReference>
<sequence length="357" mass="37594">MGSRGLRKDEGIGLGVAIALHAAVLWAILYLKPGESEVVKPPQRIEVTISEEVGMTSTSPNPDAKAAPDKSPELGDPAPEAAPVQPVEPAPAPQPEPRPVPEPAPRAVERPQPKPQPRPEPKPQPKPQPPRPAPKPAPKAPAKPVEKPQPKPQPQAQPKPKPQPKASAKPRPAQKAEPKKPATTDARKSSAIDTIVKSKPKAAPPGKSAGTSKSSTPPKKAGSSAFDDAFKSGTPGARSESGSGAPAAKVGPAQVSALNAAIGRQLKPHWRGKAPEGADAELLVTRVRFRLNRDGSLAGEPQVVSTTGQTDANRAQVSRHQEQAIRAVKLAAPFNLPDDLYEGWKVITTNFDRRLSQ</sequence>
<evidence type="ECO:0000313" key="4">
    <source>
        <dbReference type="Proteomes" id="UP000465810"/>
    </source>
</evidence>
<proteinExistence type="predicted"/>
<keyword evidence="2" id="KW-0812">Transmembrane</keyword>
<dbReference type="AlphaFoldDB" id="A0A7X4GH97"/>
<evidence type="ECO:0000313" key="3">
    <source>
        <dbReference type="EMBL" id="MYL98625.1"/>
    </source>
</evidence>
<feature type="compositionally biased region" description="Basic and acidic residues" evidence="1">
    <location>
        <begin position="174"/>
        <end position="190"/>
    </location>
</feature>
<evidence type="ECO:0008006" key="5">
    <source>
        <dbReference type="Google" id="ProtNLM"/>
    </source>
</evidence>
<feature type="compositionally biased region" description="Pro residues" evidence="1">
    <location>
        <begin position="124"/>
        <end position="141"/>
    </location>
</feature>
<feature type="transmembrane region" description="Helical" evidence="2">
    <location>
        <begin position="12"/>
        <end position="31"/>
    </location>
</feature>
<keyword evidence="4" id="KW-1185">Reference proteome</keyword>
<feature type="compositionally biased region" description="Basic and acidic residues" evidence="1">
    <location>
        <begin position="107"/>
        <end position="123"/>
    </location>
</feature>
<keyword evidence="2" id="KW-1133">Transmembrane helix</keyword>
<name>A0A7X4GH97_9SPHN</name>
<keyword evidence="2" id="KW-0472">Membrane</keyword>
<feature type="compositionally biased region" description="Pro residues" evidence="1">
    <location>
        <begin position="150"/>
        <end position="163"/>
    </location>
</feature>
<accession>A0A7X4GH97</accession>
<evidence type="ECO:0000256" key="2">
    <source>
        <dbReference type="SAM" id="Phobius"/>
    </source>
</evidence>
<organism evidence="3 4">
    <name type="scientific">Novosphingobium silvae</name>
    <dbReference type="NCBI Taxonomy" id="2692619"/>
    <lineage>
        <taxon>Bacteria</taxon>
        <taxon>Pseudomonadati</taxon>
        <taxon>Pseudomonadota</taxon>
        <taxon>Alphaproteobacteria</taxon>
        <taxon>Sphingomonadales</taxon>
        <taxon>Sphingomonadaceae</taxon>
        <taxon>Novosphingobium</taxon>
    </lineage>
</organism>
<dbReference type="PRINTS" id="PR01217">
    <property type="entry name" value="PRICHEXTENSN"/>
</dbReference>
<comment type="caution">
    <text evidence="3">The sequence shown here is derived from an EMBL/GenBank/DDBJ whole genome shotgun (WGS) entry which is preliminary data.</text>
</comment>
<feature type="compositionally biased region" description="Pro residues" evidence="1">
    <location>
        <begin position="86"/>
        <end position="104"/>
    </location>
</feature>